<evidence type="ECO:0000313" key="9">
    <source>
        <dbReference type="EMBL" id="RDY01466.1"/>
    </source>
</evidence>
<dbReference type="InterPro" id="IPR012337">
    <property type="entry name" value="RNaseH-like_sf"/>
</dbReference>
<dbReference type="GO" id="GO:0004519">
    <property type="term" value="F:endonuclease activity"/>
    <property type="evidence" value="ECO:0007669"/>
    <property type="project" value="UniProtKB-KW"/>
</dbReference>
<dbReference type="OrthoDB" id="1732478at2759"/>
<dbReference type="InterPro" id="IPR000477">
    <property type="entry name" value="RT_dom"/>
</dbReference>
<dbReference type="Gene3D" id="3.30.70.270">
    <property type="match status" value="1"/>
</dbReference>
<gene>
    <name evidence="9" type="primary">pol</name>
    <name evidence="9" type="ORF">CR513_15195</name>
</gene>
<dbReference type="Pfam" id="PF00078">
    <property type="entry name" value="RVT_1"/>
    <property type="match status" value="1"/>
</dbReference>
<dbReference type="SUPFAM" id="SSF56672">
    <property type="entry name" value="DNA/RNA polymerases"/>
    <property type="match status" value="1"/>
</dbReference>
<name>A0A371HF96_MUCPR</name>
<dbReference type="AlphaFoldDB" id="A0A371HF96"/>
<proteinExistence type="predicted"/>
<comment type="caution">
    <text evidence="9">The sequence shown here is derived from an EMBL/GenBank/DDBJ whole genome shotgun (WGS) entry which is preliminary data.</text>
</comment>
<dbReference type="GO" id="GO:0016787">
    <property type="term" value="F:hydrolase activity"/>
    <property type="evidence" value="ECO:0007669"/>
    <property type="project" value="UniProtKB-KW"/>
</dbReference>
<evidence type="ECO:0000256" key="5">
    <source>
        <dbReference type="ARBA" id="ARBA00022801"/>
    </source>
</evidence>
<evidence type="ECO:0000256" key="1">
    <source>
        <dbReference type="ARBA" id="ARBA00022679"/>
    </source>
</evidence>
<keyword evidence="2" id="KW-0548">Nucleotidyltransferase</keyword>
<keyword evidence="5" id="KW-0378">Hydrolase</keyword>
<organism evidence="9 10">
    <name type="scientific">Mucuna pruriens</name>
    <name type="common">Velvet bean</name>
    <name type="synonym">Dolichos pruriens</name>
    <dbReference type="NCBI Taxonomy" id="157652"/>
    <lineage>
        <taxon>Eukaryota</taxon>
        <taxon>Viridiplantae</taxon>
        <taxon>Streptophyta</taxon>
        <taxon>Embryophyta</taxon>
        <taxon>Tracheophyta</taxon>
        <taxon>Spermatophyta</taxon>
        <taxon>Magnoliopsida</taxon>
        <taxon>eudicotyledons</taxon>
        <taxon>Gunneridae</taxon>
        <taxon>Pentapetalae</taxon>
        <taxon>rosids</taxon>
        <taxon>fabids</taxon>
        <taxon>Fabales</taxon>
        <taxon>Fabaceae</taxon>
        <taxon>Papilionoideae</taxon>
        <taxon>50 kb inversion clade</taxon>
        <taxon>NPAAA clade</taxon>
        <taxon>indigoferoid/millettioid clade</taxon>
        <taxon>Phaseoleae</taxon>
        <taxon>Mucuna</taxon>
    </lineage>
</organism>
<dbReference type="SUPFAM" id="SSF53098">
    <property type="entry name" value="Ribonuclease H-like"/>
    <property type="match status" value="1"/>
</dbReference>
<dbReference type="PANTHER" id="PTHR48475:SF1">
    <property type="entry name" value="RNASE H TYPE-1 DOMAIN-CONTAINING PROTEIN"/>
    <property type="match status" value="1"/>
</dbReference>
<keyword evidence="1" id="KW-0808">Transferase</keyword>
<evidence type="ECO:0000313" key="10">
    <source>
        <dbReference type="Proteomes" id="UP000257109"/>
    </source>
</evidence>
<feature type="non-terminal residue" evidence="9">
    <location>
        <position position="1"/>
    </location>
</feature>
<evidence type="ECO:0000259" key="8">
    <source>
        <dbReference type="Pfam" id="PF17917"/>
    </source>
</evidence>
<dbReference type="InterPro" id="IPR043128">
    <property type="entry name" value="Rev_trsase/Diguanyl_cyclase"/>
</dbReference>
<sequence>MLVDNTTQHAFYSFMDGFPGYNQIRMAIEDMEKTIFITTWGTFCYKVMPFGLKDAGATYQRAMVALLHDMMHKEVEVYMDDMIAKSRMPDQHVEDLRKLFERLRKYGLRLNPGKCTFGVKTGKLLGFIVNERGIEVDLDNVKAIQNMPPLELRPKEAPNPLLDSAGRINRLRSRATRHLRKERIGHILSQQEILDCEQRYLMLERTCCALVWMVKRLRQYMFAHTTWLIAKMDPLKYIFEKPALTRRIAHWQLTLSEYNIVYTSQKAIKRIALVEQLAHHPLDDYQLLLHKFPDEHIISIEEAISESEPTGWKLWFDGANLLGKGIGAVLASLEGQCFPFLARLGFDCTNNMAEYEACAMGITMAVDSAIRH</sequence>
<dbReference type="EMBL" id="QJKJ01002761">
    <property type="protein sequence ID" value="RDY01466.1"/>
    <property type="molecule type" value="Genomic_DNA"/>
</dbReference>
<feature type="domain" description="Reverse transcriptase" evidence="7">
    <location>
        <begin position="4"/>
        <end position="129"/>
    </location>
</feature>
<dbReference type="GO" id="GO:0003676">
    <property type="term" value="F:nucleic acid binding"/>
    <property type="evidence" value="ECO:0007669"/>
    <property type="project" value="InterPro"/>
</dbReference>
<accession>A0A371HF96</accession>
<dbReference type="Pfam" id="PF17917">
    <property type="entry name" value="RT_RNaseH"/>
    <property type="match status" value="1"/>
</dbReference>
<evidence type="ECO:0000256" key="4">
    <source>
        <dbReference type="ARBA" id="ARBA00022759"/>
    </source>
</evidence>
<dbReference type="CDD" id="cd01647">
    <property type="entry name" value="RT_LTR"/>
    <property type="match status" value="1"/>
</dbReference>
<dbReference type="Gene3D" id="3.30.420.10">
    <property type="entry name" value="Ribonuclease H-like superfamily/Ribonuclease H"/>
    <property type="match status" value="1"/>
</dbReference>
<dbReference type="InterPro" id="IPR036397">
    <property type="entry name" value="RNaseH_sf"/>
</dbReference>
<dbReference type="InterPro" id="IPR043502">
    <property type="entry name" value="DNA/RNA_pol_sf"/>
</dbReference>
<dbReference type="Gene3D" id="3.10.10.10">
    <property type="entry name" value="HIV Type 1 Reverse Transcriptase, subunit A, domain 1"/>
    <property type="match status" value="1"/>
</dbReference>
<evidence type="ECO:0000256" key="2">
    <source>
        <dbReference type="ARBA" id="ARBA00022695"/>
    </source>
</evidence>
<feature type="domain" description="Reverse transcriptase RNase H-like" evidence="8">
    <location>
        <begin position="194"/>
        <end position="258"/>
    </location>
</feature>
<keyword evidence="10" id="KW-1185">Reference proteome</keyword>
<reference evidence="9" key="1">
    <citation type="submission" date="2018-05" db="EMBL/GenBank/DDBJ databases">
        <title>Draft genome of Mucuna pruriens seed.</title>
        <authorList>
            <person name="Nnadi N.E."/>
            <person name="Vos R."/>
            <person name="Hasami M.H."/>
            <person name="Devisetty U.K."/>
            <person name="Aguiy J.C."/>
        </authorList>
    </citation>
    <scope>NUCLEOTIDE SEQUENCE [LARGE SCALE GENOMIC DNA]</scope>
    <source>
        <strain evidence="9">JCA_2017</strain>
    </source>
</reference>
<dbReference type="Proteomes" id="UP000257109">
    <property type="component" value="Unassembled WGS sequence"/>
</dbReference>
<evidence type="ECO:0000256" key="6">
    <source>
        <dbReference type="ARBA" id="ARBA00022918"/>
    </source>
</evidence>
<dbReference type="InterPro" id="IPR041373">
    <property type="entry name" value="RT_RNaseH"/>
</dbReference>
<evidence type="ECO:0000256" key="3">
    <source>
        <dbReference type="ARBA" id="ARBA00022722"/>
    </source>
</evidence>
<keyword evidence="6" id="KW-0695">RNA-directed DNA polymerase</keyword>
<protein>
    <submittedName>
        <fullName evidence="9">Retrovirus-related Pol polyprotein from transposon 17.6</fullName>
    </submittedName>
</protein>
<keyword evidence="3" id="KW-0540">Nuclease</keyword>
<dbReference type="PANTHER" id="PTHR48475">
    <property type="entry name" value="RIBONUCLEASE H"/>
    <property type="match status" value="1"/>
</dbReference>
<dbReference type="GO" id="GO:0003964">
    <property type="term" value="F:RNA-directed DNA polymerase activity"/>
    <property type="evidence" value="ECO:0007669"/>
    <property type="project" value="UniProtKB-KW"/>
</dbReference>
<keyword evidence="4" id="KW-0255">Endonuclease</keyword>
<evidence type="ECO:0000259" key="7">
    <source>
        <dbReference type="Pfam" id="PF00078"/>
    </source>
</evidence>